<evidence type="ECO:0000313" key="3">
    <source>
        <dbReference type="EMBL" id="WMV17629.1"/>
    </source>
</evidence>
<dbReference type="AlphaFoldDB" id="A0AAF0QCX1"/>
<name>A0AAF0QCX1_SOLVR</name>
<accession>A0AAF0QCX1</accession>
<feature type="transmembrane region" description="Helical" evidence="1">
    <location>
        <begin position="21"/>
        <end position="40"/>
    </location>
</feature>
<keyword evidence="1" id="KW-0472">Membrane</keyword>
<evidence type="ECO:0000256" key="1">
    <source>
        <dbReference type="SAM" id="Phobius"/>
    </source>
</evidence>
<gene>
    <name evidence="3" type="ORF">MTR67_011014</name>
</gene>
<dbReference type="Pfam" id="PF07819">
    <property type="entry name" value="PGAP1"/>
    <property type="match status" value="1"/>
</dbReference>
<reference evidence="3" key="1">
    <citation type="submission" date="2023-08" db="EMBL/GenBank/DDBJ databases">
        <title>A de novo genome assembly of Solanum verrucosum Schlechtendal, a Mexican diploid species geographically isolated from the other diploid A-genome species in potato relatives.</title>
        <authorList>
            <person name="Hosaka K."/>
        </authorList>
    </citation>
    <scope>NUCLEOTIDE SEQUENCE</scope>
    <source>
        <tissue evidence="3">Young leaves</tissue>
    </source>
</reference>
<dbReference type="PANTHER" id="PTHR47346">
    <property type="entry name" value="HYDROLASES, ACTING ON ESTER BOND"/>
    <property type="match status" value="1"/>
</dbReference>
<dbReference type="InterPro" id="IPR012908">
    <property type="entry name" value="PGAP1-ab_dom-like"/>
</dbReference>
<evidence type="ECO:0000313" key="4">
    <source>
        <dbReference type="Proteomes" id="UP001234989"/>
    </source>
</evidence>
<dbReference type="EMBL" id="CP133613">
    <property type="protein sequence ID" value="WMV17629.1"/>
    <property type="molecule type" value="Genomic_DNA"/>
</dbReference>
<keyword evidence="1" id="KW-1133">Transmembrane helix</keyword>
<dbReference type="PANTHER" id="PTHR47346:SF1">
    <property type="entry name" value="GPI INOSITOL-DEACYLASE"/>
    <property type="match status" value="1"/>
</dbReference>
<dbReference type="Proteomes" id="UP001234989">
    <property type="component" value="Chromosome 2"/>
</dbReference>
<organism evidence="3 4">
    <name type="scientific">Solanum verrucosum</name>
    <dbReference type="NCBI Taxonomy" id="315347"/>
    <lineage>
        <taxon>Eukaryota</taxon>
        <taxon>Viridiplantae</taxon>
        <taxon>Streptophyta</taxon>
        <taxon>Embryophyta</taxon>
        <taxon>Tracheophyta</taxon>
        <taxon>Spermatophyta</taxon>
        <taxon>Magnoliopsida</taxon>
        <taxon>eudicotyledons</taxon>
        <taxon>Gunneridae</taxon>
        <taxon>Pentapetalae</taxon>
        <taxon>asterids</taxon>
        <taxon>lamiids</taxon>
        <taxon>Solanales</taxon>
        <taxon>Solanaceae</taxon>
        <taxon>Solanoideae</taxon>
        <taxon>Solaneae</taxon>
        <taxon>Solanum</taxon>
    </lineage>
</organism>
<sequence>MKWMGGNVSQNMQGYRAKFRVIALVLLAICIGLAGLYSMLKPISNGCTMTYMYPTYIPVPTPKNVSSMKYGLHLYHEGWRKIDFNDHLKTLSGVPVLFIPGNGGSYKQASFLTMSSNLS</sequence>
<evidence type="ECO:0000259" key="2">
    <source>
        <dbReference type="Pfam" id="PF07819"/>
    </source>
</evidence>
<proteinExistence type="predicted"/>
<protein>
    <recommendedName>
        <fullName evidence="2">GPI inositol-deacylase PGAP1-like alpha/beta domain-containing protein</fullName>
    </recommendedName>
</protein>
<keyword evidence="4" id="KW-1185">Reference proteome</keyword>
<feature type="domain" description="GPI inositol-deacylase PGAP1-like alpha/beta" evidence="2">
    <location>
        <begin position="91"/>
        <end position="112"/>
    </location>
</feature>
<dbReference type="GO" id="GO:0016788">
    <property type="term" value="F:hydrolase activity, acting on ester bonds"/>
    <property type="evidence" value="ECO:0007669"/>
    <property type="project" value="InterPro"/>
</dbReference>
<keyword evidence="1" id="KW-0812">Transmembrane</keyword>